<keyword evidence="4" id="KW-1185">Reference proteome</keyword>
<proteinExistence type="predicted"/>
<accession>A0A834H571</accession>
<dbReference type="GO" id="GO:0016618">
    <property type="term" value="F:hydroxypyruvate reductase [NAD(P)H] activity"/>
    <property type="evidence" value="ECO:0007669"/>
    <property type="project" value="TreeGrafter"/>
</dbReference>
<evidence type="ECO:0000313" key="3">
    <source>
        <dbReference type="EMBL" id="KAF7144923.1"/>
    </source>
</evidence>
<organism evidence="3 4">
    <name type="scientific">Rhododendron simsii</name>
    <name type="common">Sims's rhododendron</name>
    <dbReference type="NCBI Taxonomy" id="118357"/>
    <lineage>
        <taxon>Eukaryota</taxon>
        <taxon>Viridiplantae</taxon>
        <taxon>Streptophyta</taxon>
        <taxon>Embryophyta</taxon>
        <taxon>Tracheophyta</taxon>
        <taxon>Spermatophyta</taxon>
        <taxon>Magnoliopsida</taxon>
        <taxon>eudicotyledons</taxon>
        <taxon>Gunneridae</taxon>
        <taxon>Pentapetalae</taxon>
        <taxon>asterids</taxon>
        <taxon>Ericales</taxon>
        <taxon>Ericaceae</taxon>
        <taxon>Ericoideae</taxon>
        <taxon>Rhodoreae</taxon>
        <taxon>Rhododendron</taxon>
    </lineage>
</organism>
<keyword evidence="1" id="KW-0560">Oxidoreductase</keyword>
<dbReference type="PANTHER" id="PTHR10996:SF178">
    <property type="entry name" value="2-HYDROXYACID DEHYDROGENASE YGL185C-RELATED"/>
    <property type="match status" value="1"/>
</dbReference>
<evidence type="ECO:0000313" key="4">
    <source>
        <dbReference type="Proteomes" id="UP000626092"/>
    </source>
</evidence>
<evidence type="ECO:0000256" key="2">
    <source>
        <dbReference type="ARBA" id="ARBA00023027"/>
    </source>
</evidence>
<keyword evidence="2" id="KW-0520">NAD</keyword>
<sequence length="203" mass="22358">MRYEIGQNAYIKLILQALNRKASAINGLLLGRLSVFCVFCRKSSSSLQLQNRFKLLRPWDSSSSSEFLRHNLRSIEAVVGNAACGADSELIDSRERRIRVTNSPDVLTDDVAGLAIGLALATLRKICGCDRSVRSGLWRDGDFQLRSWFLLKGPHKGDQYAVAVPLLDEGKVVLGVLACPNLPLLPIGSHDDPSSHDKVDIIF</sequence>
<dbReference type="Proteomes" id="UP000626092">
    <property type="component" value="Unassembled WGS sequence"/>
</dbReference>
<gene>
    <name evidence="3" type="ORF">RHSIM_Rhsim04G0170200</name>
</gene>
<dbReference type="Gene3D" id="3.30.540.10">
    <property type="entry name" value="Fructose-1,6-Bisphosphatase, subunit A, domain 1"/>
    <property type="match status" value="1"/>
</dbReference>
<dbReference type="InterPro" id="IPR050223">
    <property type="entry name" value="D-isomer_2-hydroxyacid_DH"/>
</dbReference>
<name>A0A834H571_RHOSS</name>
<protein>
    <submittedName>
        <fullName evidence="3">Uncharacterized protein</fullName>
    </submittedName>
</protein>
<dbReference type="PANTHER" id="PTHR10996">
    <property type="entry name" value="2-HYDROXYACID DEHYDROGENASE-RELATED"/>
    <property type="match status" value="1"/>
</dbReference>
<dbReference type="GO" id="GO:0030267">
    <property type="term" value="F:glyoxylate reductase (NADPH) activity"/>
    <property type="evidence" value="ECO:0007669"/>
    <property type="project" value="TreeGrafter"/>
</dbReference>
<dbReference type="Gene3D" id="3.40.50.720">
    <property type="entry name" value="NAD(P)-binding Rossmann-like Domain"/>
    <property type="match status" value="2"/>
</dbReference>
<evidence type="ECO:0000256" key="1">
    <source>
        <dbReference type="ARBA" id="ARBA00023002"/>
    </source>
</evidence>
<dbReference type="SUPFAM" id="SSF52283">
    <property type="entry name" value="Formate/glycerate dehydrogenase catalytic domain-like"/>
    <property type="match status" value="1"/>
</dbReference>
<reference evidence="3" key="1">
    <citation type="submission" date="2019-11" db="EMBL/GenBank/DDBJ databases">
        <authorList>
            <person name="Liu Y."/>
            <person name="Hou J."/>
            <person name="Li T.-Q."/>
            <person name="Guan C.-H."/>
            <person name="Wu X."/>
            <person name="Wu H.-Z."/>
            <person name="Ling F."/>
            <person name="Zhang R."/>
            <person name="Shi X.-G."/>
            <person name="Ren J.-P."/>
            <person name="Chen E.-F."/>
            <person name="Sun J.-M."/>
        </authorList>
    </citation>
    <scope>NUCLEOTIDE SEQUENCE</scope>
    <source>
        <strain evidence="3">Adult_tree_wgs_1</strain>
        <tissue evidence="3">Leaves</tissue>
    </source>
</reference>
<dbReference type="GO" id="GO:0005829">
    <property type="term" value="C:cytosol"/>
    <property type="evidence" value="ECO:0007669"/>
    <property type="project" value="TreeGrafter"/>
</dbReference>
<dbReference type="OrthoDB" id="298012at2759"/>
<dbReference type="AlphaFoldDB" id="A0A834H571"/>
<comment type="caution">
    <text evidence="3">The sequence shown here is derived from an EMBL/GenBank/DDBJ whole genome shotgun (WGS) entry which is preliminary data.</text>
</comment>
<dbReference type="EMBL" id="WJXA01000004">
    <property type="protein sequence ID" value="KAF7144923.1"/>
    <property type="molecule type" value="Genomic_DNA"/>
</dbReference>